<organism evidence="6 7">
    <name type="scientific">Apostasia shenzhenica</name>
    <dbReference type="NCBI Taxonomy" id="1088818"/>
    <lineage>
        <taxon>Eukaryota</taxon>
        <taxon>Viridiplantae</taxon>
        <taxon>Streptophyta</taxon>
        <taxon>Embryophyta</taxon>
        <taxon>Tracheophyta</taxon>
        <taxon>Spermatophyta</taxon>
        <taxon>Magnoliopsida</taxon>
        <taxon>Liliopsida</taxon>
        <taxon>Asparagales</taxon>
        <taxon>Orchidaceae</taxon>
        <taxon>Apostasioideae</taxon>
        <taxon>Apostasia</taxon>
    </lineage>
</organism>
<keyword evidence="2 4" id="KW-0646">Protease inhibitor</keyword>
<dbReference type="CDD" id="cd00042">
    <property type="entry name" value="CY"/>
    <property type="match status" value="1"/>
</dbReference>
<dbReference type="STRING" id="1088818.A0A2I0BGT0"/>
<evidence type="ECO:0000256" key="2">
    <source>
        <dbReference type="ARBA" id="ARBA00022690"/>
    </source>
</evidence>
<dbReference type="PROSITE" id="PS00287">
    <property type="entry name" value="CYSTATIN"/>
    <property type="match status" value="1"/>
</dbReference>
<evidence type="ECO:0000256" key="4">
    <source>
        <dbReference type="RuleBase" id="RU362130"/>
    </source>
</evidence>
<dbReference type="InterPro" id="IPR027214">
    <property type="entry name" value="Cystatin"/>
</dbReference>
<evidence type="ECO:0000313" key="7">
    <source>
        <dbReference type="Proteomes" id="UP000236161"/>
    </source>
</evidence>
<dbReference type="SUPFAM" id="SSF54403">
    <property type="entry name" value="Cystatin/monellin"/>
    <property type="match status" value="1"/>
</dbReference>
<keyword evidence="7" id="KW-1185">Reference proteome</keyword>
<evidence type="ECO:0000313" key="6">
    <source>
        <dbReference type="EMBL" id="PKA66982.1"/>
    </source>
</evidence>
<gene>
    <name evidence="6" type="primary">CYS6</name>
    <name evidence="6" type="ORF">AXF42_Ash004472</name>
</gene>
<accession>A0A2I0BGT0</accession>
<dbReference type="InterPro" id="IPR000010">
    <property type="entry name" value="Cystatin_dom"/>
</dbReference>
<dbReference type="AlphaFoldDB" id="A0A2I0BGT0"/>
<evidence type="ECO:0000256" key="1">
    <source>
        <dbReference type="ARBA" id="ARBA00007233"/>
    </source>
</evidence>
<dbReference type="SMART" id="SM00043">
    <property type="entry name" value="CY"/>
    <property type="match status" value="1"/>
</dbReference>
<sequence>MATVGGVRDVEANQNSTEIEDLARFAVDEHNRKEVGFPSNVLESRLCPRVLQNALLEFARVVKAKQQVVSGTLYHLTLEAVVAGRKKLYDAKVWVKPWLNHRELKEFTHIGDGESASSS</sequence>
<comment type="similarity">
    <text evidence="1 4">Belongs to the cystatin family. Phytocystatin subfamily.</text>
</comment>
<name>A0A2I0BGT0_9ASPA</name>
<proteinExistence type="inferred from homology"/>
<dbReference type="PANTHER" id="PTHR11413">
    <property type="entry name" value="CYSTATIN FAMILY MEMBER"/>
    <property type="match status" value="1"/>
</dbReference>
<reference evidence="6 7" key="1">
    <citation type="journal article" date="2017" name="Nature">
        <title>The Apostasia genome and the evolution of orchids.</title>
        <authorList>
            <person name="Zhang G.Q."/>
            <person name="Liu K.W."/>
            <person name="Li Z."/>
            <person name="Lohaus R."/>
            <person name="Hsiao Y.Y."/>
            <person name="Niu S.C."/>
            <person name="Wang J.Y."/>
            <person name="Lin Y.C."/>
            <person name="Xu Q."/>
            <person name="Chen L.J."/>
            <person name="Yoshida K."/>
            <person name="Fujiwara S."/>
            <person name="Wang Z.W."/>
            <person name="Zhang Y.Q."/>
            <person name="Mitsuda N."/>
            <person name="Wang M."/>
            <person name="Liu G.H."/>
            <person name="Pecoraro L."/>
            <person name="Huang H.X."/>
            <person name="Xiao X.J."/>
            <person name="Lin M."/>
            <person name="Wu X.Y."/>
            <person name="Wu W.L."/>
            <person name="Chen Y.Y."/>
            <person name="Chang S.B."/>
            <person name="Sakamoto S."/>
            <person name="Ohme-Takagi M."/>
            <person name="Yagi M."/>
            <person name="Zeng S.J."/>
            <person name="Shen C.Y."/>
            <person name="Yeh C.M."/>
            <person name="Luo Y.B."/>
            <person name="Tsai W.C."/>
            <person name="Van de Peer Y."/>
            <person name="Liu Z.J."/>
        </authorList>
    </citation>
    <scope>NUCLEOTIDE SEQUENCE [LARGE SCALE GENOMIC DNA]</scope>
    <source>
        <strain evidence="7">cv. Shenzhen</strain>
        <tissue evidence="6">Stem</tissue>
    </source>
</reference>
<dbReference type="Proteomes" id="UP000236161">
    <property type="component" value="Unassembled WGS sequence"/>
</dbReference>
<dbReference type="GO" id="GO:0004869">
    <property type="term" value="F:cysteine-type endopeptidase inhibitor activity"/>
    <property type="evidence" value="ECO:0007669"/>
    <property type="project" value="UniProtKB-KW"/>
</dbReference>
<evidence type="ECO:0000256" key="3">
    <source>
        <dbReference type="ARBA" id="ARBA00022704"/>
    </source>
</evidence>
<feature type="domain" description="Cystatin" evidence="5">
    <location>
        <begin position="2"/>
        <end position="110"/>
    </location>
</feature>
<dbReference type="Pfam" id="PF16845">
    <property type="entry name" value="SQAPI"/>
    <property type="match status" value="1"/>
</dbReference>
<protein>
    <recommendedName>
        <fullName evidence="4">Cysteine proteinase inhibitor</fullName>
    </recommendedName>
</protein>
<dbReference type="OrthoDB" id="1908104at2759"/>
<dbReference type="EMBL" id="KZ451883">
    <property type="protein sequence ID" value="PKA66982.1"/>
    <property type="molecule type" value="Genomic_DNA"/>
</dbReference>
<dbReference type="InterPro" id="IPR018073">
    <property type="entry name" value="Prot_inh_cystat_CS"/>
</dbReference>
<evidence type="ECO:0000259" key="5">
    <source>
        <dbReference type="SMART" id="SM00043"/>
    </source>
</evidence>
<dbReference type="Gene3D" id="3.10.450.10">
    <property type="match status" value="1"/>
</dbReference>
<dbReference type="InterPro" id="IPR046350">
    <property type="entry name" value="Cystatin_sf"/>
</dbReference>
<dbReference type="PANTHER" id="PTHR11413:SF103">
    <property type="entry name" value="CYSTEINE PROTEINASE INHIBITOR 12"/>
    <property type="match status" value="1"/>
</dbReference>
<keyword evidence="3 4" id="KW-0789">Thiol protease inhibitor</keyword>